<comment type="similarity">
    <text evidence="1">Belongs to the UPF0337 (CsbD) family.</text>
</comment>
<dbReference type="Proteomes" id="UP000574067">
    <property type="component" value="Unassembled WGS sequence"/>
</dbReference>
<evidence type="ECO:0000313" key="4">
    <source>
        <dbReference type="EMBL" id="NML18129.1"/>
    </source>
</evidence>
<evidence type="ECO:0000259" key="3">
    <source>
        <dbReference type="Pfam" id="PF05532"/>
    </source>
</evidence>
<dbReference type="RefSeq" id="WP_169163029.1">
    <property type="nucleotide sequence ID" value="NZ_JABBFW010000027.1"/>
</dbReference>
<dbReference type="AlphaFoldDB" id="A0A848FIN2"/>
<name>A0A848FIN2_9BURK</name>
<feature type="domain" description="CsbD-like" evidence="3">
    <location>
        <begin position="4"/>
        <end position="56"/>
    </location>
</feature>
<evidence type="ECO:0000256" key="1">
    <source>
        <dbReference type="ARBA" id="ARBA00009129"/>
    </source>
</evidence>
<feature type="region of interest" description="Disordered" evidence="2">
    <location>
        <begin position="1"/>
        <end position="61"/>
    </location>
</feature>
<sequence length="61" mass="6517">MNKDQVKGVAKQAKGRLKEAAGDLSGNRQLQQEGRADQVGGSVRKGVGDAKEQVKRAIDKL</sequence>
<dbReference type="InterPro" id="IPR036629">
    <property type="entry name" value="YjbJ_sf"/>
</dbReference>
<comment type="caution">
    <text evidence="4">The sequence shown here is derived from an EMBL/GenBank/DDBJ whole genome shotgun (WGS) entry which is preliminary data.</text>
</comment>
<dbReference type="SUPFAM" id="SSF69047">
    <property type="entry name" value="Hypothetical protein YjbJ"/>
    <property type="match status" value="1"/>
</dbReference>
<organism evidence="4 5">
    <name type="scientific">Azohydromonas caseinilytica</name>
    <dbReference type="NCBI Taxonomy" id="2728836"/>
    <lineage>
        <taxon>Bacteria</taxon>
        <taxon>Pseudomonadati</taxon>
        <taxon>Pseudomonadota</taxon>
        <taxon>Betaproteobacteria</taxon>
        <taxon>Burkholderiales</taxon>
        <taxon>Sphaerotilaceae</taxon>
        <taxon>Azohydromonas</taxon>
    </lineage>
</organism>
<dbReference type="EMBL" id="JABBFW010000027">
    <property type="protein sequence ID" value="NML18129.1"/>
    <property type="molecule type" value="Genomic_DNA"/>
</dbReference>
<keyword evidence="5" id="KW-1185">Reference proteome</keyword>
<proteinExistence type="inferred from homology"/>
<reference evidence="4 5" key="1">
    <citation type="submission" date="2020-04" db="EMBL/GenBank/DDBJ databases">
        <title>Azohydromonas sp. isolated from soil.</title>
        <authorList>
            <person name="Dahal R.H."/>
        </authorList>
    </citation>
    <scope>NUCLEOTIDE SEQUENCE [LARGE SCALE GENOMIC DNA]</scope>
    <source>
        <strain evidence="4 5">G-1-1-14</strain>
    </source>
</reference>
<protein>
    <submittedName>
        <fullName evidence="4">CsbD family protein</fullName>
    </submittedName>
</protein>
<feature type="compositionally biased region" description="Basic and acidic residues" evidence="2">
    <location>
        <begin position="46"/>
        <end position="61"/>
    </location>
</feature>
<evidence type="ECO:0000256" key="2">
    <source>
        <dbReference type="SAM" id="MobiDB-lite"/>
    </source>
</evidence>
<accession>A0A848FIN2</accession>
<gene>
    <name evidence="4" type="ORF">HHL10_24465</name>
</gene>
<dbReference type="InterPro" id="IPR008462">
    <property type="entry name" value="CsbD"/>
</dbReference>
<evidence type="ECO:0000313" key="5">
    <source>
        <dbReference type="Proteomes" id="UP000574067"/>
    </source>
</evidence>
<dbReference type="Gene3D" id="1.10.1470.10">
    <property type="entry name" value="YjbJ"/>
    <property type="match status" value="1"/>
</dbReference>
<dbReference type="Pfam" id="PF05532">
    <property type="entry name" value="CsbD"/>
    <property type="match status" value="1"/>
</dbReference>